<evidence type="ECO:0000256" key="1">
    <source>
        <dbReference type="ARBA" id="ARBA00022801"/>
    </source>
</evidence>
<evidence type="ECO:0000256" key="3">
    <source>
        <dbReference type="ARBA" id="ARBA00023098"/>
    </source>
</evidence>
<feature type="short sequence motif" description="GXGXXG" evidence="4">
    <location>
        <begin position="17"/>
        <end position="22"/>
    </location>
</feature>
<dbReference type="EMBL" id="MU251984">
    <property type="protein sequence ID" value="KAG9228307.1"/>
    <property type="molecule type" value="Genomic_DNA"/>
</dbReference>
<feature type="active site" description="Nucleophile" evidence="4">
    <location>
        <position position="48"/>
    </location>
</feature>
<evidence type="ECO:0000256" key="2">
    <source>
        <dbReference type="ARBA" id="ARBA00022963"/>
    </source>
</evidence>
<dbReference type="SUPFAM" id="SSF52151">
    <property type="entry name" value="FabD/lysophospholipase-like"/>
    <property type="match status" value="1"/>
</dbReference>
<protein>
    <submittedName>
        <fullName evidence="6">Phospholipase</fullName>
    </submittedName>
</protein>
<gene>
    <name evidence="6" type="ORF">BJ875DRAFT_508566</name>
</gene>
<proteinExistence type="predicted"/>
<dbReference type="GO" id="GO:0046486">
    <property type="term" value="P:glycerolipid metabolic process"/>
    <property type="evidence" value="ECO:0007669"/>
    <property type="project" value="UniProtKB-ARBA"/>
</dbReference>
<dbReference type="Proteomes" id="UP000824998">
    <property type="component" value="Unassembled WGS sequence"/>
</dbReference>
<reference evidence="6" key="1">
    <citation type="journal article" date="2021" name="IMA Fungus">
        <title>Genomic characterization of three marine fungi, including Emericellopsis atlantica sp. nov. with signatures of a generalist lifestyle and marine biomass degradation.</title>
        <authorList>
            <person name="Hagestad O.C."/>
            <person name="Hou L."/>
            <person name="Andersen J.H."/>
            <person name="Hansen E.H."/>
            <person name="Altermark B."/>
            <person name="Li C."/>
            <person name="Kuhnert E."/>
            <person name="Cox R.J."/>
            <person name="Crous P.W."/>
            <person name="Spatafora J.W."/>
            <person name="Lail K."/>
            <person name="Amirebrahimi M."/>
            <person name="Lipzen A."/>
            <person name="Pangilinan J."/>
            <person name="Andreopoulos W."/>
            <person name="Hayes R.D."/>
            <person name="Ng V."/>
            <person name="Grigoriev I.V."/>
            <person name="Jackson S.A."/>
            <person name="Sutton T.D.S."/>
            <person name="Dobson A.D.W."/>
            <person name="Rama T."/>
        </authorList>
    </citation>
    <scope>NUCLEOTIDE SEQUENCE</scope>
    <source>
        <strain evidence="6">TRa018bII</strain>
    </source>
</reference>
<dbReference type="GO" id="GO:0016020">
    <property type="term" value="C:membrane"/>
    <property type="evidence" value="ECO:0007669"/>
    <property type="project" value="TreeGrafter"/>
</dbReference>
<evidence type="ECO:0000313" key="6">
    <source>
        <dbReference type="EMBL" id="KAG9228307.1"/>
    </source>
</evidence>
<dbReference type="GO" id="GO:0016042">
    <property type="term" value="P:lipid catabolic process"/>
    <property type="evidence" value="ECO:0007669"/>
    <property type="project" value="UniProtKB-UniRule"/>
</dbReference>
<dbReference type="Pfam" id="PF01734">
    <property type="entry name" value="Patatin"/>
    <property type="match status" value="1"/>
</dbReference>
<dbReference type="OrthoDB" id="1658288at2759"/>
<evidence type="ECO:0000256" key="4">
    <source>
        <dbReference type="PROSITE-ProRule" id="PRU01161"/>
    </source>
</evidence>
<keyword evidence="1 4" id="KW-0378">Hydrolase</keyword>
<sequence length="274" mass="30462">MPFPTRPESLRVLCLDGGGIKGYTSLLILRRIFLPKPCDIFDLIAGTSTGGLIAVMLGRLNMSIDECITTYEDVGGQGLRSSSFYDIEIMQDEIKKIMDRKKIPRHTSFREGRSPTCKLMLCVTRAEISKPDVIRNFESFHPTAENYNCTIWEAASATAAAPMYFKGVQFCDTGEKWYDGGLRRNPINEAFSELSRERDWKDRKVGCVLSLGCGVAKSAAVSSNLAGILKGAVAIMTDADDIARVFASSGLGIELFRTHRYFWFNPDENCKTLP</sequence>
<keyword evidence="2 4" id="KW-0442">Lipid degradation</keyword>
<dbReference type="PANTHER" id="PTHR24185:SF1">
    <property type="entry name" value="CALCIUM-INDEPENDENT PHOSPHOLIPASE A2-GAMMA"/>
    <property type="match status" value="1"/>
</dbReference>
<dbReference type="InterPro" id="IPR002641">
    <property type="entry name" value="PNPLA_dom"/>
</dbReference>
<dbReference type="InterPro" id="IPR016035">
    <property type="entry name" value="Acyl_Trfase/lysoPLipase"/>
</dbReference>
<dbReference type="GO" id="GO:0047499">
    <property type="term" value="F:calcium-independent phospholipase A2 activity"/>
    <property type="evidence" value="ECO:0007669"/>
    <property type="project" value="TreeGrafter"/>
</dbReference>
<dbReference type="Gene3D" id="3.40.1090.10">
    <property type="entry name" value="Cytosolic phospholipase A2 catalytic domain"/>
    <property type="match status" value="1"/>
</dbReference>
<evidence type="ECO:0000313" key="7">
    <source>
        <dbReference type="Proteomes" id="UP000824998"/>
    </source>
</evidence>
<dbReference type="AlphaFoldDB" id="A0A9P7Y7I3"/>
<comment type="caution">
    <text evidence="6">The sequence shown here is derived from an EMBL/GenBank/DDBJ whole genome shotgun (WGS) entry which is preliminary data.</text>
</comment>
<dbReference type="GO" id="GO:0019369">
    <property type="term" value="P:arachidonate metabolic process"/>
    <property type="evidence" value="ECO:0007669"/>
    <property type="project" value="TreeGrafter"/>
</dbReference>
<accession>A0A9P7Y7I3</accession>
<feature type="short sequence motif" description="DGA/G" evidence="4">
    <location>
        <begin position="179"/>
        <end position="181"/>
    </location>
</feature>
<keyword evidence="7" id="KW-1185">Reference proteome</keyword>
<dbReference type="PROSITE" id="PS51635">
    <property type="entry name" value="PNPLA"/>
    <property type="match status" value="1"/>
</dbReference>
<feature type="domain" description="PNPLA" evidence="5">
    <location>
        <begin position="13"/>
        <end position="193"/>
    </location>
</feature>
<feature type="short sequence motif" description="GXSXG" evidence="4">
    <location>
        <begin position="46"/>
        <end position="50"/>
    </location>
</feature>
<keyword evidence="3 4" id="KW-0443">Lipid metabolism</keyword>
<dbReference type="PANTHER" id="PTHR24185">
    <property type="entry name" value="CALCIUM-INDEPENDENT PHOSPHOLIPASE A2-GAMMA"/>
    <property type="match status" value="1"/>
</dbReference>
<evidence type="ECO:0000259" key="5">
    <source>
        <dbReference type="PROSITE" id="PS51635"/>
    </source>
</evidence>
<feature type="active site" description="Proton acceptor" evidence="4">
    <location>
        <position position="179"/>
    </location>
</feature>
<name>A0A9P7Y7I3_9HELO</name>
<organism evidence="6 7">
    <name type="scientific">Amylocarpus encephaloides</name>
    <dbReference type="NCBI Taxonomy" id="45428"/>
    <lineage>
        <taxon>Eukaryota</taxon>
        <taxon>Fungi</taxon>
        <taxon>Dikarya</taxon>
        <taxon>Ascomycota</taxon>
        <taxon>Pezizomycotina</taxon>
        <taxon>Leotiomycetes</taxon>
        <taxon>Helotiales</taxon>
        <taxon>Helotiales incertae sedis</taxon>
        <taxon>Amylocarpus</taxon>
    </lineage>
</organism>